<dbReference type="FunFam" id="1.10.3720.10:FF:000003">
    <property type="entry name" value="Aliphatic sulfonate ABC transporter permease"/>
    <property type="match status" value="1"/>
</dbReference>
<dbReference type="PROSITE" id="PS50928">
    <property type="entry name" value="ABC_TM1"/>
    <property type="match status" value="1"/>
</dbReference>
<evidence type="ECO:0000313" key="12">
    <source>
        <dbReference type="Proteomes" id="UP000239181"/>
    </source>
</evidence>
<gene>
    <name evidence="11" type="ORF">CQW29_06025</name>
</gene>
<feature type="transmembrane region" description="Helical" evidence="9">
    <location>
        <begin position="123"/>
        <end position="142"/>
    </location>
</feature>
<evidence type="ECO:0000256" key="9">
    <source>
        <dbReference type="RuleBase" id="RU363032"/>
    </source>
</evidence>
<dbReference type="AlphaFoldDB" id="A0A2S9IFK3"/>
<dbReference type="EMBL" id="PDET01000003">
    <property type="protein sequence ID" value="PRD16576.1"/>
    <property type="molecule type" value="Genomic_DNA"/>
</dbReference>
<name>A0A2S9IFK3_9GAMM</name>
<proteinExistence type="inferred from homology"/>
<feature type="transmembrane region" description="Helical" evidence="9">
    <location>
        <begin position="96"/>
        <end position="117"/>
    </location>
</feature>
<keyword evidence="12" id="KW-1185">Reference proteome</keyword>
<dbReference type="InterPro" id="IPR000515">
    <property type="entry name" value="MetI-like"/>
</dbReference>
<feature type="transmembrane region" description="Helical" evidence="9">
    <location>
        <begin position="64"/>
        <end position="84"/>
    </location>
</feature>
<keyword evidence="8 9" id="KW-0472">Membrane</keyword>
<dbReference type="SUPFAM" id="SSF161098">
    <property type="entry name" value="MetI-like"/>
    <property type="match status" value="1"/>
</dbReference>
<evidence type="ECO:0000256" key="7">
    <source>
        <dbReference type="ARBA" id="ARBA00022989"/>
    </source>
</evidence>
<evidence type="ECO:0000259" key="10">
    <source>
        <dbReference type="PROSITE" id="PS50928"/>
    </source>
</evidence>
<dbReference type="Gene3D" id="1.10.3720.10">
    <property type="entry name" value="MetI-like"/>
    <property type="match status" value="1"/>
</dbReference>
<reference evidence="11 12" key="1">
    <citation type="submission" date="2017-10" db="EMBL/GenBank/DDBJ databases">
        <title>Draft genome of two endophytic bacteria isolated from 'guarana' Paullinia cupana (Mart.) Ducke.</title>
        <authorList>
            <person name="Siqueira K.A."/>
            <person name="Liotti R.G."/>
            <person name="Mendes T.A."/>
            <person name="Soares M.A."/>
        </authorList>
    </citation>
    <scope>NUCLEOTIDE SEQUENCE [LARGE SCALE GENOMIC DNA]</scope>
    <source>
        <strain evidence="11 12">342</strain>
    </source>
</reference>
<comment type="subcellular location">
    <subcellularLocation>
        <location evidence="1">Cell inner membrane</location>
        <topology evidence="1">Multi-pass membrane protein</topology>
    </subcellularLocation>
    <subcellularLocation>
        <location evidence="9">Cell membrane</location>
        <topology evidence="9">Multi-pass membrane protein</topology>
    </subcellularLocation>
</comment>
<dbReference type="PANTHER" id="PTHR30151">
    <property type="entry name" value="ALKANE SULFONATE ABC TRANSPORTER-RELATED, MEMBRANE SUBUNIT"/>
    <property type="match status" value="1"/>
</dbReference>
<dbReference type="GO" id="GO:0042918">
    <property type="term" value="P:alkanesulfonate transmembrane transport"/>
    <property type="evidence" value="ECO:0007669"/>
    <property type="project" value="UniProtKB-ARBA"/>
</dbReference>
<keyword evidence="3 9" id="KW-0813">Transport</keyword>
<keyword evidence="6 9" id="KW-0812">Transmembrane</keyword>
<evidence type="ECO:0000256" key="4">
    <source>
        <dbReference type="ARBA" id="ARBA00022475"/>
    </source>
</evidence>
<feature type="transmembrane region" description="Helical" evidence="9">
    <location>
        <begin position="186"/>
        <end position="207"/>
    </location>
</feature>
<dbReference type="Pfam" id="PF00528">
    <property type="entry name" value="BPD_transp_1"/>
    <property type="match status" value="1"/>
</dbReference>
<dbReference type="GO" id="GO:0005886">
    <property type="term" value="C:plasma membrane"/>
    <property type="evidence" value="ECO:0007669"/>
    <property type="project" value="UniProtKB-SubCell"/>
</dbReference>
<dbReference type="Proteomes" id="UP000239181">
    <property type="component" value="Unassembled WGS sequence"/>
</dbReference>
<feature type="transmembrane region" description="Helical" evidence="9">
    <location>
        <begin position="219"/>
        <end position="241"/>
    </location>
</feature>
<organism evidence="11 12">
    <name type="scientific">Pantoea coffeiphila</name>
    <dbReference type="NCBI Taxonomy" id="1465635"/>
    <lineage>
        <taxon>Bacteria</taxon>
        <taxon>Pseudomonadati</taxon>
        <taxon>Pseudomonadota</taxon>
        <taxon>Gammaproteobacteria</taxon>
        <taxon>Enterobacterales</taxon>
        <taxon>Erwiniaceae</taxon>
        <taxon>Pantoea</taxon>
    </lineage>
</organism>
<dbReference type="OrthoDB" id="8138334at2"/>
<evidence type="ECO:0000256" key="3">
    <source>
        <dbReference type="ARBA" id="ARBA00022448"/>
    </source>
</evidence>
<dbReference type="InterPro" id="IPR035906">
    <property type="entry name" value="MetI-like_sf"/>
</dbReference>
<evidence type="ECO:0000256" key="8">
    <source>
        <dbReference type="ARBA" id="ARBA00023136"/>
    </source>
</evidence>
<keyword evidence="7 9" id="KW-1133">Transmembrane helix</keyword>
<comment type="similarity">
    <text evidence="2">Belongs to the binding-protein-dependent transport system permease family. CysTW subfamily.</text>
</comment>
<evidence type="ECO:0000256" key="5">
    <source>
        <dbReference type="ARBA" id="ARBA00022519"/>
    </source>
</evidence>
<feature type="domain" description="ABC transmembrane type-1" evidence="10">
    <location>
        <begin position="53"/>
        <end position="237"/>
    </location>
</feature>
<evidence type="ECO:0000256" key="2">
    <source>
        <dbReference type="ARBA" id="ARBA00007069"/>
    </source>
</evidence>
<evidence type="ECO:0000256" key="6">
    <source>
        <dbReference type="ARBA" id="ARBA00022692"/>
    </source>
</evidence>
<dbReference type="CDD" id="cd06261">
    <property type="entry name" value="TM_PBP2"/>
    <property type="match status" value="1"/>
</dbReference>
<evidence type="ECO:0000313" key="11">
    <source>
        <dbReference type="EMBL" id="PRD16576.1"/>
    </source>
</evidence>
<accession>A0A2S9IFK3</accession>
<protein>
    <submittedName>
        <fullName evidence="11">ABC transporter permease</fullName>
    </submittedName>
</protein>
<keyword evidence="5" id="KW-0997">Cell inner membrane</keyword>
<comment type="caution">
    <text evidence="11">The sequence shown here is derived from an EMBL/GenBank/DDBJ whole genome shotgun (WGS) entry which is preliminary data.</text>
</comment>
<dbReference type="PANTHER" id="PTHR30151:SF38">
    <property type="entry name" value="ALIPHATIC SULFONATES TRANSPORT PERMEASE PROTEIN SSUC-RELATED"/>
    <property type="match status" value="1"/>
</dbReference>
<sequence>MARLLRLLAPWLLPIALLIVWHLSSLNEANRSILPSPLEVVTRAITSLENGDLAESMYVSARRAIAGFLLGGSIGFVLGLLNGVSRRAEITLSTTINMVHNIPVLAVISLFIVWFGIGEEVKIAMVAFGVFFPVYVNTFHGIRNIDRGLLEMGKVYGFTPLQMFRDIIFPGALPSILVGVRLSLSIMWLVLIAAETIASDAGIGYMAITGRELMQMDKVVLSIIIYALLGKLSDVIASSLMRRVLRWRN</sequence>
<keyword evidence="4" id="KW-1003">Cell membrane</keyword>
<evidence type="ECO:0000256" key="1">
    <source>
        <dbReference type="ARBA" id="ARBA00004429"/>
    </source>
</evidence>